<evidence type="ECO:0000313" key="2">
    <source>
        <dbReference type="EMBL" id="KAJ8897456.1"/>
    </source>
</evidence>
<protein>
    <submittedName>
        <fullName evidence="2">Uncharacterized protein</fullName>
    </submittedName>
</protein>
<proteinExistence type="predicted"/>
<name>A0ABQ9IMA4_9NEOP</name>
<dbReference type="Proteomes" id="UP001159363">
    <property type="component" value="Chromosome 1"/>
</dbReference>
<feature type="region of interest" description="Disordered" evidence="1">
    <location>
        <begin position="1"/>
        <end position="36"/>
    </location>
</feature>
<sequence length="454" mass="50746">MEQRRNEGAGETGDPLEYTPTSGSVRHDSHLRKSGVKRSGIEPGEWLRSTSHQCLLSFYICWTGMTALRVGTADCSVRRVYSVLAVLVWNPHLFSAFDAEKRGGDTVDSVTRIKRAIASMRRALNRRAVFSSPLEFRRAISCGYNSSHPVWHALYECLQDIHGDSSLFLLQPFHELSSGFWPRLTSAHPAIQFVPKMFYRVEVRALSANIVVGVPLHIPSFARVYSEVEELPSLVAEGWGEGEKKTSQETVGNLQLSRLRKWGAIARPKKWPQMDFLAGRSLRPSARSSRSSIGGKCSEETQFTRFTHEPGSIPSEVCSRVFACGNHAERCRWLTGFPGELPFPPPLHSAAAPYPPHFSFIGSQDLDVKSHQDISTPLLCGDELYLKIEFPNERSGVFTLPRLIKSGYSVSGICCVEEKLGRRVKQHRSAVTLHGCVAVTISTVAEQRREYHHT</sequence>
<evidence type="ECO:0000256" key="1">
    <source>
        <dbReference type="SAM" id="MobiDB-lite"/>
    </source>
</evidence>
<gene>
    <name evidence="2" type="ORF">PR048_002802</name>
</gene>
<evidence type="ECO:0000313" key="3">
    <source>
        <dbReference type="Proteomes" id="UP001159363"/>
    </source>
</evidence>
<reference evidence="2 3" key="1">
    <citation type="submission" date="2023-02" db="EMBL/GenBank/DDBJ databases">
        <title>LHISI_Scaffold_Assembly.</title>
        <authorList>
            <person name="Stuart O.P."/>
            <person name="Cleave R."/>
            <person name="Magrath M.J.L."/>
            <person name="Mikheyev A.S."/>
        </authorList>
    </citation>
    <scope>NUCLEOTIDE SEQUENCE [LARGE SCALE GENOMIC DNA]</scope>
    <source>
        <strain evidence="2">Daus_M_001</strain>
        <tissue evidence="2">Leg muscle</tissue>
    </source>
</reference>
<comment type="caution">
    <text evidence="2">The sequence shown here is derived from an EMBL/GenBank/DDBJ whole genome shotgun (WGS) entry which is preliminary data.</text>
</comment>
<accession>A0ABQ9IMA4</accession>
<dbReference type="EMBL" id="JARBHB010000001">
    <property type="protein sequence ID" value="KAJ8897456.1"/>
    <property type="molecule type" value="Genomic_DNA"/>
</dbReference>
<organism evidence="2 3">
    <name type="scientific">Dryococelus australis</name>
    <dbReference type="NCBI Taxonomy" id="614101"/>
    <lineage>
        <taxon>Eukaryota</taxon>
        <taxon>Metazoa</taxon>
        <taxon>Ecdysozoa</taxon>
        <taxon>Arthropoda</taxon>
        <taxon>Hexapoda</taxon>
        <taxon>Insecta</taxon>
        <taxon>Pterygota</taxon>
        <taxon>Neoptera</taxon>
        <taxon>Polyneoptera</taxon>
        <taxon>Phasmatodea</taxon>
        <taxon>Verophasmatodea</taxon>
        <taxon>Anareolatae</taxon>
        <taxon>Phasmatidae</taxon>
        <taxon>Eurycanthinae</taxon>
        <taxon>Dryococelus</taxon>
    </lineage>
</organism>
<keyword evidence="3" id="KW-1185">Reference proteome</keyword>